<sequence>MGVERVEWSQDCAGQGHHGDPGPAAIFSCSSVFSLAFFPLHHSLQSALSISVRLWITVRYYAMPLSAGGTKLTGPDRSTSQTRAVTVSLALTPAPAPAPKNLHQHQHPASSQTGLFFFLSFSCGYCFWCRAQCWSLGHLGFRRQTHHTDLDTDTGRRHRQRRRTRREGNRNRALMPSNVEAMRGEAMPCDGKYPFVYSCPIPFCLLSASILHSRFSSLVMGLP</sequence>
<protein>
    <submittedName>
        <fullName evidence="2">Uncharacterized protein</fullName>
    </submittedName>
</protein>
<comment type="caution">
    <text evidence="2">The sequence shown here is derived from an EMBL/GenBank/DDBJ whole genome shotgun (WGS) entry which is preliminary data.</text>
</comment>
<organism evidence="2 3">
    <name type="scientific">Colletotrichum cuscutae</name>
    <dbReference type="NCBI Taxonomy" id="1209917"/>
    <lineage>
        <taxon>Eukaryota</taxon>
        <taxon>Fungi</taxon>
        <taxon>Dikarya</taxon>
        <taxon>Ascomycota</taxon>
        <taxon>Pezizomycotina</taxon>
        <taxon>Sordariomycetes</taxon>
        <taxon>Hypocreomycetidae</taxon>
        <taxon>Glomerellales</taxon>
        <taxon>Glomerellaceae</taxon>
        <taxon>Colletotrichum</taxon>
        <taxon>Colletotrichum acutatum species complex</taxon>
    </lineage>
</organism>
<dbReference type="EMBL" id="MPDP01000325">
    <property type="protein sequence ID" value="KAK1445264.1"/>
    <property type="molecule type" value="Genomic_DNA"/>
</dbReference>
<keyword evidence="3" id="KW-1185">Reference proteome</keyword>
<evidence type="ECO:0000313" key="3">
    <source>
        <dbReference type="Proteomes" id="UP001239213"/>
    </source>
</evidence>
<accession>A0AAI9XDG2</accession>
<dbReference type="Proteomes" id="UP001239213">
    <property type="component" value="Unassembled WGS sequence"/>
</dbReference>
<evidence type="ECO:0000256" key="1">
    <source>
        <dbReference type="SAM" id="MobiDB-lite"/>
    </source>
</evidence>
<gene>
    <name evidence="2" type="ORF">CCUS01_12758</name>
</gene>
<name>A0AAI9XDG2_9PEZI</name>
<reference evidence="2" key="1">
    <citation type="submission" date="2016-11" db="EMBL/GenBank/DDBJ databases">
        <title>The genome sequence of Colletotrichum cuscutae.</title>
        <authorList>
            <person name="Baroncelli R."/>
        </authorList>
    </citation>
    <scope>NUCLEOTIDE SEQUENCE</scope>
    <source>
        <strain evidence="2">IMI 304802</strain>
    </source>
</reference>
<evidence type="ECO:0000313" key="2">
    <source>
        <dbReference type="EMBL" id="KAK1445264.1"/>
    </source>
</evidence>
<dbReference type="AlphaFoldDB" id="A0AAI9XDG2"/>
<feature type="region of interest" description="Disordered" evidence="1">
    <location>
        <begin position="148"/>
        <end position="171"/>
    </location>
</feature>
<feature type="compositionally biased region" description="Basic residues" evidence="1">
    <location>
        <begin position="156"/>
        <end position="165"/>
    </location>
</feature>
<proteinExistence type="predicted"/>